<feature type="transmembrane region" description="Helical" evidence="2">
    <location>
        <begin position="274"/>
        <end position="296"/>
    </location>
</feature>
<keyword evidence="2" id="KW-0472">Membrane</keyword>
<feature type="transmembrane region" description="Helical" evidence="2">
    <location>
        <begin position="90"/>
        <end position="106"/>
    </location>
</feature>
<keyword evidence="2" id="KW-0812">Transmembrane</keyword>
<feature type="transmembrane region" description="Helical" evidence="2">
    <location>
        <begin position="411"/>
        <end position="434"/>
    </location>
</feature>
<feature type="transmembrane region" description="Helical" evidence="2">
    <location>
        <begin position="308"/>
        <end position="330"/>
    </location>
</feature>
<dbReference type="InterPro" id="IPR039672">
    <property type="entry name" value="MFS_2"/>
</dbReference>
<organism evidence="3 4">
    <name type="scientific">Lactiplantibacillus brownii</name>
    <dbReference type="NCBI Taxonomy" id="3069269"/>
    <lineage>
        <taxon>Bacteria</taxon>
        <taxon>Bacillati</taxon>
        <taxon>Bacillota</taxon>
        <taxon>Bacilli</taxon>
        <taxon>Lactobacillales</taxon>
        <taxon>Lactobacillaceae</taxon>
        <taxon>Lactiplantibacillus</taxon>
    </lineage>
</organism>
<dbReference type="NCBIfam" id="TIGR00792">
    <property type="entry name" value="gph"/>
    <property type="match status" value="1"/>
</dbReference>
<feature type="transmembrane region" description="Helical" evidence="2">
    <location>
        <begin position="118"/>
        <end position="140"/>
    </location>
</feature>
<dbReference type="PANTHER" id="PTHR11328:SF24">
    <property type="entry name" value="MAJOR FACILITATOR SUPERFAMILY (MFS) PROFILE DOMAIN-CONTAINING PROTEIN"/>
    <property type="match status" value="1"/>
</dbReference>
<reference evidence="3 4" key="1">
    <citation type="journal article" date="2023" name="Int. J. Syst. Evol. Microbiol.">
        <title>Lactiplantibacillus brownii sp. nov., a novel psychrotolerant species isolated from sauerkraut.</title>
        <authorList>
            <person name="Heng Y.C."/>
            <person name="Silvaraju S."/>
            <person name="Lee J.K.Y."/>
            <person name="Kittelmann S."/>
        </authorList>
    </citation>
    <scope>NUCLEOTIDE SEQUENCE [LARGE SCALE GENOMIC DNA]</scope>
    <source>
        <strain evidence="3 4">WILCCON 0030</strain>
    </source>
</reference>
<dbReference type="CDD" id="cd17332">
    <property type="entry name" value="MFS_MelB_like"/>
    <property type="match status" value="1"/>
</dbReference>
<dbReference type="Proteomes" id="UP001227831">
    <property type="component" value="Unassembled WGS sequence"/>
</dbReference>
<comment type="caution">
    <text evidence="3">The sequence shown here is derived from an EMBL/GenBank/DDBJ whole genome shotgun (WGS) entry which is preliminary data.</text>
</comment>
<dbReference type="EMBL" id="JAVCWF010000001">
    <property type="protein sequence ID" value="MDQ7936706.1"/>
    <property type="molecule type" value="Genomic_DNA"/>
</dbReference>
<evidence type="ECO:0000256" key="2">
    <source>
        <dbReference type="SAM" id="Phobius"/>
    </source>
</evidence>
<feature type="transmembrane region" description="Helical" evidence="2">
    <location>
        <begin position="49"/>
        <end position="78"/>
    </location>
</feature>
<evidence type="ECO:0000313" key="3">
    <source>
        <dbReference type="EMBL" id="MDQ7936706.1"/>
    </source>
</evidence>
<dbReference type="RefSeq" id="WP_308702520.1">
    <property type="nucleotide sequence ID" value="NZ_AP027463.1"/>
</dbReference>
<sequence>MSVASNLNKPKDIRLKEKVSYGLGNLAANLLLTTANTYMVYYYTDIVGITAAIVGTLLLVAKVIDGVFDLGVGAFLDGQPNNRNEKAHPWIKRLAVPFGIALILMYSVPDLNENIKVIYAFSTYIFAMFIFSAISVPYNTMISLASTNPIERSELSSYRNMLGSVGGWALTVVTLPLVAFLGNGRQGWFFLAVIYGIVASAAYLICYRNTRERVTAVAKTTEKGKLRDKIKTVSKNKYWWIVLVIMILTFITAGLGGVNVYFAKYIMGNANYVGALGTANYIPMIIGSIVLIPLAAKFNKKTIVMGGLFLNTLGCLVILFGIHNVTLIIVGNALKGAGSAAIFGLIYAMFGDTVDYGEWKFGKRAEGLTFSAGSFSEKIGSGIGVIILGFALNIGGYVGGKAVQMASALQAINFIFVYLPLLIDIICIILLMFYGLDKIYDSIRIDLDESTN</sequence>
<dbReference type="Pfam" id="PF13347">
    <property type="entry name" value="MFS_2"/>
    <property type="match status" value="1"/>
</dbReference>
<dbReference type="InterPro" id="IPR036259">
    <property type="entry name" value="MFS_trans_sf"/>
</dbReference>
<feature type="transmembrane region" description="Helical" evidence="2">
    <location>
        <begin position="187"/>
        <end position="206"/>
    </location>
</feature>
<dbReference type="Gene3D" id="1.20.1250.20">
    <property type="entry name" value="MFS general substrate transporter like domains"/>
    <property type="match status" value="2"/>
</dbReference>
<keyword evidence="4" id="KW-1185">Reference proteome</keyword>
<feature type="transmembrane region" description="Helical" evidence="2">
    <location>
        <begin position="161"/>
        <end position="181"/>
    </location>
</feature>
<feature type="transmembrane region" description="Helical" evidence="2">
    <location>
        <begin position="379"/>
        <end position="399"/>
    </location>
</feature>
<accession>A0ABU1A749</accession>
<name>A0ABU1A749_9LACO</name>
<feature type="transmembrane region" description="Helical" evidence="2">
    <location>
        <begin position="238"/>
        <end position="262"/>
    </location>
</feature>
<proteinExistence type="predicted"/>
<evidence type="ECO:0000313" key="4">
    <source>
        <dbReference type="Proteomes" id="UP001227831"/>
    </source>
</evidence>
<keyword evidence="1" id="KW-0813">Transport</keyword>
<evidence type="ECO:0000256" key="1">
    <source>
        <dbReference type="ARBA" id="ARBA00022597"/>
    </source>
</evidence>
<dbReference type="InterPro" id="IPR001927">
    <property type="entry name" value="Na/Gal_symport"/>
</dbReference>
<gene>
    <name evidence="3" type="ORF">RA086_03475</name>
</gene>
<keyword evidence="1" id="KW-0762">Sugar transport</keyword>
<keyword evidence="2" id="KW-1133">Transmembrane helix</keyword>
<feature type="transmembrane region" description="Helical" evidence="2">
    <location>
        <begin position="21"/>
        <end position="43"/>
    </location>
</feature>
<dbReference type="SUPFAM" id="SSF103473">
    <property type="entry name" value="MFS general substrate transporter"/>
    <property type="match status" value="1"/>
</dbReference>
<protein>
    <submittedName>
        <fullName evidence="3">Glycoside-pentoside-hexuronide (GPH):cation symporter</fullName>
    </submittedName>
</protein>
<dbReference type="PANTHER" id="PTHR11328">
    <property type="entry name" value="MAJOR FACILITATOR SUPERFAMILY DOMAIN-CONTAINING PROTEIN"/>
    <property type="match status" value="1"/>
</dbReference>